<gene>
    <name evidence="1" type="ORF">SAMN07250955_11868</name>
</gene>
<dbReference type="RefSeq" id="WP_088562880.1">
    <property type="nucleotide sequence ID" value="NZ_FYEH01000018.1"/>
</dbReference>
<dbReference type="Gene3D" id="1.10.4200.10">
    <property type="entry name" value="Triphosphoribosyl-dephospho-CoA protein"/>
    <property type="match status" value="1"/>
</dbReference>
<name>A0A212RZY8_9PROT</name>
<dbReference type="EMBL" id="FYEH01000018">
    <property type="protein sequence ID" value="SNB78399.1"/>
    <property type="molecule type" value="Genomic_DNA"/>
</dbReference>
<dbReference type="GO" id="GO:0005524">
    <property type="term" value="F:ATP binding"/>
    <property type="evidence" value="ECO:0007669"/>
    <property type="project" value="InterPro"/>
</dbReference>
<keyword evidence="2" id="KW-1185">Reference proteome</keyword>
<dbReference type="Pfam" id="PF01874">
    <property type="entry name" value="CitG"/>
    <property type="match status" value="1"/>
</dbReference>
<protein>
    <submittedName>
        <fullName evidence="1">Triphosphoribosyl-dephospho-CoA synthase</fullName>
    </submittedName>
</protein>
<evidence type="ECO:0000313" key="1">
    <source>
        <dbReference type="EMBL" id="SNB78399.1"/>
    </source>
</evidence>
<dbReference type="PANTHER" id="PTHR42280">
    <property type="entry name" value="CITG FAMILY PROTEIN"/>
    <property type="match status" value="1"/>
</dbReference>
<dbReference type="InterPro" id="IPR002736">
    <property type="entry name" value="CitG"/>
</dbReference>
<dbReference type="Proteomes" id="UP000197065">
    <property type="component" value="Unassembled WGS sequence"/>
</dbReference>
<reference evidence="1 2" key="1">
    <citation type="submission" date="2017-06" db="EMBL/GenBank/DDBJ databases">
        <authorList>
            <person name="Kim H.J."/>
            <person name="Triplett B.A."/>
        </authorList>
    </citation>
    <scope>NUCLEOTIDE SEQUENCE [LARGE SCALE GENOMIC DNA]</scope>
    <source>
        <strain evidence="1 2">B29T1</strain>
    </source>
</reference>
<evidence type="ECO:0000313" key="2">
    <source>
        <dbReference type="Proteomes" id="UP000197065"/>
    </source>
</evidence>
<accession>A0A212RZY8</accession>
<dbReference type="AlphaFoldDB" id="A0A212RZY8"/>
<sequence length="273" mass="28853">MTRIEAAFEAACLAELQALKPGNVHRWADGHRMTLDDFARSAKASAPAIGEAGATVGQRILEAVKATRAAVGQNTNLGILLLCAPLAKAAEMAGDLDAGLKAVLASLDEADAQAVYAAIRLANPGGLGETPEEDVHSAPKLGLVDAMRLAAGRDRIAWNYANDFSDVLGQGRALLQRLERRGWTPEWALTGVYMGFLSRQPDTHVARKHGQRLAEIVRIEAADLGAELLAASNPAAFEAALLTFDTQLKRRQINPGTSADLTVAVRFAASLAG</sequence>
<organism evidence="1 2">
    <name type="scientific">Arboricoccus pini</name>
    <dbReference type="NCBI Taxonomy" id="1963835"/>
    <lineage>
        <taxon>Bacteria</taxon>
        <taxon>Pseudomonadati</taxon>
        <taxon>Pseudomonadota</taxon>
        <taxon>Alphaproteobacteria</taxon>
        <taxon>Geminicoccales</taxon>
        <taxon>Geminicoccaceae</taxon>
        <taxon>Arboricoccus</taxon>
    </lineage>
</organism>
<dbReference type="PANTHER" id="PTHR42280:SF1">
    <property type="entry name" value="CITG FAMILY PROTEIN"/>
    <property type="match status" value="1"/>
</dbReference>
<dbReference type="OrthoDB" id="8525901at2"/>
<dbReference type="GO" id="GO:0046917">
    <property type="term" value="F:triphosphoribosyl-dephospho-CoA synthase activity"/>
    <property type="evidence" value="ECO:0007669"/>
    <property type="project" value="InterPro"/>
</dbReference>
<proteinExistence type="predicted"/>